<evidence type="ECO:0000256" key="9">
    <source>
        <dbReference type="ARBA" id="ARBA00025772"/>
    </source>
</evidence>
<dbReference type="Proteomes" id="UP000199533">
    <property type="component" value="Unassembled WGS sequence"/>
</dbReference>
<dbReference type="STRING" id="52441.SAMN05216302_103414"/>
<evidence type="ECO:0000256" key="8">
    <source>
        <dbReference type="ARBA" id="ARBA00023136"/>
    </source>
</evidence>
<reference evidence="13" key="1">
    <citation type="submission" date="2016-10" db="EMBL/GenBank/DDBJ databases">
        <authorList>
            <person name="Varghese N."/>
            <person name="Submissions S."/>
        </authorList>
    </citation>
    <scope>NUCLEOTIDE SEQUENCE [LARGE SCALE GENOMIC DNA]</scope>
    <source>
        <strain evidence="13">Nm69</strain>
    </source>
</reference>
<protein>
    <recommendedName>
        <fullName evidence="2">Type II secretion system protein H</fullName>
    </recommendedName>
    <alternativeName>
        <fullName evidence="10">General secretion pathway protein H</fullName>
    </alternativeName>
</protein>
<dbReference type="RefSeq" id="WP_090702246.1">
    <property type="nucleotide sequence ID" value="NZ_FOSP01000034.1"/>
</dbReference>
<dbReference type="OrthoDB" id="8592199at2"/>
<dbReference type="SUPFAM" id="SSF54523">
    <property type="entry name" value="Pili subunits"/>
    <property type="match status" value="1"/>
</dbReference>
<keyword evidence="8" id="KW-0472">Membrane</keyword>
<name>A0A1I4F6P7_9PROT</name>
<comment type="similarity">
    <text evidence="9">Belongs to the GSP H family.</text>
</comment>
<dbReference type="GO" id="GO:0015627">
    <property type="term" value="C:type II protein secretion system complex"/>
    <property type="evidence" value="ECO:0007669"/>
    <property type="project" value="InterPro"/>
</dbReference>
<dbReference type="EMBL" id="FOSP01000034">
    <property type="protein sequence ID" value="SFL13662.1"/>
    <property type="molecule type" value="Genomic_DNA"/>
</dbReference>
<dbReference type="GO" id="GO:0015628">
    <property type="term" value="P:protein secretion by the type II secretion system"/>
    <property type="evidence" value="ECO:0007669"/>
    <property type="project" value="InterPro"/>
</dbReference>
<evidence type="ECO:0000313" key="12">
    <source>
        <dbReference type="EMBL" id="SFL13662.1"/>
    </source>
</evidence>
<organism evidence="12 13">
    <name type="scientific">Nitrosomonas aestuarii</name>
    <dbReference type="NCBI Taxonomy" id="52441"/>
    <lineage>
        <taxon>Bacteria</taxon>
        <taxon>Pseudomonadati</taxon>
        <taxon>Pseudomonadota</taxon>
        <taxon>Betaproteobacteria</taxon>
        <taxon>Nitrosomonadales</taxon>
        <taxon>Nitrosomonadaceae</taxon>
        <taxon>Nitrosomonas</taxon>
    </lineage>
</organism>
<evidence type="ECO:0000256" key="3">
    <source>
        <dbReference type="ARBA" id="ARBA00022475"/>
    </source>
</evidence>
<evidence type="ECO:0000259" key="11">
    <source>
        <dbReference type="Pfam" id="PF12019"/>
    </source>
</evidence>
<keyword evidence="5" id="KW-0997">Cell inner membrane</keyword>
<evidence type="ECO:0000256" key="6">
    <source>
        <dbReference type="ARBA" id="ARBA00022692"/>
    </source>
</evidence>
<keyword evidence="4" id="KW-0488">Methylation</keyword>
<evidence type="ECO:0000256" key="5">
    <source>
        <dbReference type="ARBA" id="ARBA00022519"/>
    </source>
</evidence>
<accession>A0A1I4F6P7</accession>
<dbReference type="InterPro" id="IPR045584">
    <property type="entry name" value="Pilin-like"/>
</dbReference>
<evidence type="ECO:0000313" key="13">
    <source>
        <dbReference type="Proteomes" id="UP000199533"/>
    </source>
</evidence>
<sequence>MIWFFFNKNRGVTLIELLVVLSVLGILLSIGVPSFSQFTTNNRLNSYINSMYSNFALARSEAIKRNRRVVMCKSSDGANCNNSGGWDQGWIVFVDLDNNGTIGGGEEIVLTMLPLQAGYNFTGNGNVDNYISFDVQGRTKLTSGAIQAGTFTLCPAAPAVDGLGRQLILSGSGRSRVEKITSCS</sequence>
<keyword evidence="7" id="KW-1133">Transmembrane helix</keyword>
<evidence type="ECO:0000256" key="1">
    <source>
        <dbReference type="ARBA" id="ARBA00004377"/>
    </source>
</evidence>
<dbReference type="PROSITE" id="PS00409">
    <property type="entry name" value="PROKAR_NTER_METHYL"/>
    <property type="match status" value="1"/>
</dbReference>
<gene>
    <name evidence="12" type="ORF">SAMN05216302_103414</name>
</gene>
<dbReference type="InterPro" id="IPR022346">
    <property type="entry name" value="T2SS_GspH"/>
</dbReference>
<dbReference type="NCBIfam" id="TIGR02532">
    <property type="entry name" value="IV_pilin_GFxxxE"/>
    <property type="match status" value="1"/>
</dbReference>
<evidence type="ECO:0000256" key="4">
    <source>
        <dbReference type="ARBA" id="ARBA00022481"/>
    </source>
</evidence>
<dbReference type="InterPro" id="IPR012902">
    <property type="entry name" value="N_methyl_site"/>
</dbReference>
<dbReference type="Pfam" id="PF07963">
    <property type="entry name" value="N_methyl"/>
    <property type="match status" value="1"/>
</dbReference>
<evidence type="ECO:0000256" key="2">
    <source>
        <dbReference type="ARBA" id="ARBA00021549"/>
    </source>
</evidence>
<evidence type="ECO:0000256" key="7">
    <source>
        <dbReference type="ARBA" id="ARBA00022989"/>
    </source>
</evidence>
<keyword evidence="6" id="KW-0812">Transmembrane</keyword>
<keyword evidence="3" id="KW-1003">Cell membrane</keyword>
<feature type="domain" description="General secretion pathway GspH" evidence="11">
    <location>
        <begin position="49"/>
        <end position="173"/>
    </location>
</feature>
<proteinExistence type="inferred from homology"/>
<dbReference type="Gene3D" id="3.55.40.10">
    <property type="entry name" value="minor pseudopilin epsh domain"/>
    <property type="match status" value="1"/>
</dbReference>
<comment type="subcellular location">
    <subcellularLocation>
        <location evidence="1">Cell inner membrane</location>
        <topology evidence="1">Single-pass membrane protein</topology>
    </subcellularLocation>
</comment>
<dbReference type="GO" id="GO:0005886">
    <property type="term" value="C:plasma membrane"/>
    <property type="evidence" value="ECO:0007669"/>
    <property type="project" value="UniProtKB-SubCell"/>
</dbReference>
<keyword evidence="13" id="KW-1185">Reference proteome</keyword>
<dbReference type="AlphaFoldDB" id="A0A1I4F6P7"/>
<evidence type="ECO:0000256" key="10">
    <source>
        <dbReference type="ARBA" id="ARBA00030775"/>
    </source>
</evidence>
<dbReference type="Pfam" id="PF12019">
    <property type="entry name" value="GspH"/>
    <property type="match status" value="1"/>
</dbReference>